<sequence length="202" mass="22909">MMSYLGFHPINRPPRKMAHTTKLEMPVEKCEYGVNRYLAMYEAVQRDLLAHTPKIVPNPVFESGTASPMLKAACAANPHELHELARRMQLVRDMRDSAVCYDAQFGVPDTTYCTESEYVQFMFPVKPPHKQIVVAHHTEDGSVRGSSVTFVPTETVAVDGGETLPELHSVDRESEYADLVADDPDINRTKRRHAASWFRFLF</sequence>
<name>A0A0L0FXG7_9EUKA</name>
<organism evidence="1 2">
    <name type="scientific">Sphaeroforma arctica JP610</name>
    <dbReference type="NCBI Taxonomy" id="667725"/>
    <lineage>
        <taxon>Eukaryota</taxon>
        <taxon>Ichthyosporea</taxon>
        <taxon>Ichthyophonida</taxon>
        <taxon>Sphaeroforma</taxon>
    </lineage>
</organism>
<protein>
    <submittedName>
        <fullName evidence="1">Uncharacterized protein</fullName>
    </submittedName>
</protein>
<gene>
    <name evidence="1" type="ORF">SARC_06421</name>
</gene>
<dbReference type="RefSeq" id="XP_014155148.1">
    <property type="nucleotide sequence ID" value="XM_014299673.1"/>
</dbReference>
<dbReference type="EMBL" id="KQ242053">
    <property type="protein sequence ID" value="KNC81246.1"/>
    <property type="molecule type" value="Genomic_DNA"/>
</dbReference>
<reference evidence="1 2" key="1">
    <citation type="submission" date="2011-02" db="EMBL/GenBank/DDBJ databases">
        <title>The Genome Sequence of Sphaeroforma arctica JP610.</title>
        <authorList>
            <consortium name="The Broad Institute Genome Sequencing Platform"/>
            <person name="Russ C."/>
            <person name="Cuomo C."/>
            <person name="Young S.K."/>
            <person name="Zeng Q."/>
            <person name="Gargeya S."/>
            <person name="Alvarado L."/>
            <person name="Berlin A."/>
            <person name="Chapman S.B."/>
            <person name="Chen Z."/>
            <person name="Freedman E."/>
            <person name="Gellesch M."/>
            <person name="Goldberg J."/>
            <person name="Griggs A."/>
            <person name="Gujja S."/>
            <person name="Heilman E."/>
            <person name="Heiman D."/>
            <person name="Howarth C."/>
            <person name="Mehta T."/>
            <person name="Neiman D."/>
            <person name="Pearson M."/>
            <person name="Roberts A."/>
            <person name="Saif S."/>
            <person name="Shea T."/>
            <person name="Shenoy N."/>
            <person name="Sisk P."/>
            <person name="Stolte C."/>
            <person name="Sykes S."/>
            <person name="White J."/>
            <person name="Yandava C."/>
            <person name="Burger G."/>
            <person name="Gray M.W."/>
            <person name="Holland P.W.H."/>
            <person name="King N."/>
            <person name="Lang F.B.F."/>
            <person name="Roger A.J."/>
            <person name="Ruiz-Trillo I."/>
            <person name="Haas B."/>
            <person name="Nusbaum C."/>
            <person name="Birren B."/>
        </authorList>
    </citation>
    <scope>NUCLEOTIDE SEQUENCE [LARGE SCALE GENOMIC DNA]</scope>
    <source>
        <strain evidence="1 2">JP610</strain>
    </source>
</reference>
<proteinExistence type="predicted"/>
<dbReference type="Proteomes" id="UP000054560">
    <property type="component" value="Unassembled WGS sequence"/>
</dbReference>
<evidence type="ECO:0000313" key="1">
    <source>
        <dbReference type="EMBL" id="KNC81246.1"/>
    </source>
</evidence>
<keyword evidence="2" id="KW-1185">Reference proteome</keyword>
<dbReference type="GeneID" id="25906925"/>
<accession>A0A0L0FXG7</accession>
<dbReference type="AlphaFoldDB" id="A0A0L0FXG7"/>
<evidence type="ECO:0000313" key="2">
    <source>
        <dbReference type="Proteomes" id="UP000054560"/>
    </source>
</evidence>